<keyword evidence="6" id="KW-0408">Iron</keyword>
<dbReference type="GO" id="GO:0031419">
    <property type="term" value="F:cobalamin binding"/>
    <property type="evidence" value="ECO:0007669"/>
    <property type="project" value="InterPro"/>
</dbReference>
<evidence type="ECO:0000259" key="8">
    <source>
        <dbReference type="PROSITE" id="PS51332"/>
    </source>
</evidence>
<dbReference type="SFLD" id="SFLDS00029">
    <property type="entry name" value="Radical_SAM"/>
    <property type="match status" value="1"/>
</dbReference>
<dbReference type="GO" id="GO:0051539">
    <property type="term" value="F:4 iron, 4 sulfur cluster binding"/>
    <property type="evidence" value="ECO:0007669"/>
    <property type="project" value="UniProtKB-KW"/>
</dbReference>
<dbReference type="Pfam" id="PF02310">
    <property type="entry name" value="B12-binding"/>
    <property type="match status" value="1"/>
</dbReference>
<dbReference type="Gene3D" id="3.40.50.280">
    <property type="entry name" value="Cobalamin-binding domain"/>
    <property type="match status" value="1"/>
</dbReference>
<dbReference type="PROSITE" id="PS51332">
    <property type="entry name" value="B12_BINDING"/>
    <property type="match status" value="1"/>
</dbReference>
<dbReference type="InterPro" id="IPR034466">
    <property type="entry name" value="Methyltransferase_Class_B"/>
</dbReference>
<comment type="caution">
    <text evidence="10">The sequence shown here is derived from an EMBL/GenBank/DDBJ whole genome shotgun (WGS) entry which is preliminary data.</text>
</comment>
<dbReference type="PANTHER" id="PTHR43409">
    <property type="entry name" value="ANAEROBIC MAGNESIUM-PROTOPORPHYRIN IX MONOMETHYL ESTER CYCLASE-RELATED"/>
    <property type="match status" value="1"/>
</dbReference>
<dbReference type="SUPFAM" id="SSF52242">
    <property type="entry name" value="Cobalamin (vitamin B12)-binding domain"/>
    <property type="match status" value="1"/>
</dbReference>
<dbReference type="GO" id="GO:0003824">
    <property type="term" value="F:catalytic activity"/>
    <property type="evidence" value="ECO:0007669"/>
    <property type="project" value="InterPro"/>
</dbReference>
<dbReference type="STRING" id="67285.AQI88_08315"/>
<dbReference type="InterPro" id="IPR036724">
    <property type="entry name" value="Cobalamin-bd_sf"/>
</dbReference>
<dbReference type="EMBL" id="LMWL01000011">
    <property type="protein sequence ID" value="KUM97269.1"/>
    <property type="molecule type" value="Genomic_DNA"/>
</dbReference>
<evidence type="ECO:0000256" key="5">
    <source>
        <dbReference type="ARBA" id="ARBA00022723"/>
    </source>
</evidence>
<evidence type="ECO:0000256" key="3">
    <source>
        <dbReference type="ARBA" id="ARBA00022679"/>
    </source>
</evidence>
<dbReference type="InterPro" id="IPR006158">
    <property type="entry name" value="Cobalamin-bd"/>
</dbReference>
<dbReference type="GO" id="GO:0046872">
    <property type="term" value="F:metal ion binding"/>
    <property type="evidence" value="ECO:0007669"/>
    <property type="project" value="UniProtKB-KW"/>
</dbReference>
<evidence type="ECO:0000256" key="4">
    <source>
        <dbReference type="ARBA" id="ARBA00022691"/>
    </source>
</evidence>
<keyword evidence="7" id="KW-0411">Iron-sulfur</keyword>
<keyword evidence="2" id="KW-0489">Methyltransferase</keyword>
<dbReference type="InterPro" id="IPR006638">
    <property type="entry name" value="Elp3/MiaA/NifB-like_rSAM"/>
</dbReference>
<evidence type="ECO:0000256" key="2">
    <source>
        <dbReference type="ARBA" id="ARBA00022603"/>
    </source>
</evidence>
<name>A0A101NPX9_9ACTN</name>
<gene>
    <name evidence="10" type="ORF">AQI88_08315</name>
</gene>
<evidence type="ECO:0000313" key="11">
    <source>
        <dbReference type="Proteomes" id="UP000054241"/>
    </source>
</evidence>
<evidence type="ECO:0000256" key="7">
    <source>
        <dbReference type="ARBA" id="ARBA00023014"/>
    </source>
</evidence>
<protein>
    <submittedName>
        <fullName evidence="10">Uncharacterized protein</fullName>
    </submittedName>
</protein>
<dbReference type="InterPro" id="IPR023404">
    <property type="entry name" value="rSAM_horseshoe"/>
</dbReference>
<reference evidence="10 11" key="1">
    <citation type="submission" date="2015-10" db="EMBL/GenBank/DDBJ databases">
        <title>Draft genome sequence of Streptomyces cellostaticus DSM 40189, type strain for the species Streptomyces cellostaticus.</title>
        <authorList>
            <person name="Ruckert C."/>
            <person name="Winkler A."/>
            <person name="Kalinowski J."/>
            <person name="Kampfer P."/>
            <person name="Glaeser S."/>
        </authorList>
    </citation>
    <scope>NUCLEOTIDE SEQUENCE [LARGE SCALE GENOMIC DNA]</scope>
    <source>
        <strain evidence="10 11">DSM 40189</strain>
    </source>
</reference>
<comment type="cofactor">
    <cofactor evidence="1">
        <name>[4Fe-4S] cluster</name>
        <dbReference type="ChEBI" id="CHEBI:49883"/>
    </cofactor>
</comment>
<dbReference type="PANTHER" id="PTHR43409:SF7">
    <property type="entry name" value="BLL1977 PROTEIN"/>
    <property type="match status" value="1"/>
</dbReference>
<dbReference type="Pfam" id="PF04055">
    <property type="entry name" value="Radical_SAM"/>
    <property type="match status" value="1"/>
</dbReference>
<dbReference type="Proteomes" id="UP000054241">
    <property type="component" value="Unassembled WGS sequence"/>
</dbReference>
<evidence type="ECO:0000256" key="6">
    <source>
        <dbReference type="ARBA" id="ARBA00023004"/>
    </source>
</evidence>
<evidence type="ECO:0000259" key="9">
    <source>
        <dbReference type="PROSITE" id="PS51918"/>
    </source>
</evidence>
<dbReference type="CDD" id="cd02068">
    <property type="entry name" value="radical_SAM_B12_BD"/>
    <property type="match status" value="1"/>
</dbReference>
<organism evidence="10 11">
    <name type="scientific">Streptomyces cellostaticus</name>
    <dbReference type="NCBI Taxonomy" id="67285"/>
    <lineage>
        <taxon>Bacteria</taxon>
        <taxon>Bacillati</taxon>
        <taxon>Actinomycetota</taxon>
        <taxon>Actinomycetes</taxon>
        <taxon>Kitasatosporales</taxon>
        <taxon>Streptomycetaceae</taxon>
        <taxon>Streptomyces</taxon>
    </lineage>
</organism>
<feature type="domain" description="Radical SAM core" evidence="9">
    <location>
        <begin position="184"/>
        <end position="408"/>
    </location>
</feature>
<keyword evidence="11" id="KW-1185">Reference proteome</keyword>
<dbReference type="InterPro" id="IPR051198">
    <property type="entry name" value="BchE-like"/>
</dbReference>
<dbReference type="InterPro" id="IPR058240">
    <property type="entry name" value="rSAM_sf"/>
</dbReference>
<feature type="domain" description="B12-binding" evidence="8">
    <location>
        <begin position="9"/>
        <end position="144"/>
    </location>
</feature>
<proteinExistence type="predicted"/>
<keyword evidence="5" id="KW-0479">Metal-binding</keyword>
<accession>A0A101NPX9</accession>
<dbReference type="PROSITE" id="PS51918">
    <property type="entry name" value="RADICAL_SAM"/>
    <property type="match status" value="1"/>
</dbReference>
<dbReference type="SUPFAM" id="SSF102114">
    <property type="entry name" value="Radical SAM enzymes"/>
    <property type="match status" value="1"/>
</dbReference>
<dbReference type="SFLD" id="SFLDG01123">
    <property type="entry name" value="methyltransferase_(Class_B)"/>
    <property type="match status" value="1"/>
</dbReference>
<evidence type="ECO:0000313" key="10">
    <source>
        <dbReference type="EMBL" id="KUM97269.1"/>
    </source>
</evidence>
<dbReference type="Gene3D" id="3.80.30.20">
    <property type="entry name" value="tm_1862 like domain"/>
    <property type="match status" value="1"/>
</dbReference>
<dbReference type="SFLD" id="SFLDG01082">
    <property type="entry name" value="B12-binding_domain_containing"/>
    <property type="match status" value="1"/>
</dbReference>
<sequence length="439" mass="49370">MRVMLIHPGVPEYGGRENFRAHYPPLGLACVAAPLVHAGHEVIVLDCAAERLSDEDVVRRVTDYRADVVGLRCQFINYPLGLAIAAAIKAELPGVAVVFGGPHMGLVAEQGLRDHPYIDAMVHGEGEHALLEYVRALDAGSAPVGIAGLVWRDRDGRVVHNGRREVRNGPMEFSPPAFEVLPMHLYRLANFFSLEGHRGCPMKCTFCALPQVQTRRVRYKRPAALVDEMETLVQDYGINRFDLIEVNFTIKKSWAHEVCDLIIERQLPVQWICRSYPELVDPPVLEKLKAAGCYRINYGIESGSAEILRNYRKVTTVQQGLDAIRWSKDAGLTVYVDYLIGGPGETDATVEDTITFHQAARPHFADVSMVVPFPMTPLYDSPEEFGVRVVDDRWFEDLEQTSKFPFVRAMELQHLQKGELERLWLHAVKQIMFAKEAVS</sequence>
<dbReference type="InterPro" id="IPR007197">
    <property type="entry name" value="rSAM"/>
</dbReference>
<dbReference type="AlphaFoldDB" id="A0A101NPX9"/>
<keyword evidence="3" id="KW-0808">Transferase</keyword>
<dbReference type="SMART" id="SM00729">
    <property type="entry name" value="Elp3"/>
    <property type="match status" value="1"/>
</dbReference>
<keyword evidence="4" id="KW-0949">S-adenosyl-L-methionine</keyword>
<evidence type="ECO:0000256" key="1">
    <source>
        <dbReference type="ARBA" id="ARBA00001966"/>
    </source>
</evidence>